<dbReference type="Gene3D" id="2.120.10.30">
    <property type="entry name" value="TolB, C-terminal domain"/>
    <property type="match status" value="1"/>
</dbReference>
<reference evidence="1" key="1">
    <citation type="submission" date="2021-01" db="EMBL/GenBank/DDBJ databases">
        <authorList>
            <person name="Corre E."/>
            <person name="Pelletier E."/>
            <person name="Niang G."/>
            <person name="Scheremetjew M."/>
            <person name="Finn R."/>
            <person name="Kale V."/>
            <person name="Holt S."/>
            <person name="Cochrane G."/>
            <person name="Meng A."/>
            <person name="Brown T."/>
            <person name="Cohen L."/>
        </authorList>
    </citation>
    <scope>NUCLEOTIDE SEQUENCE</scope>
    <source>
        <strain evidence="1">RCC3387</strain>
    </source>
</reference>
<name>A0A7S2JN45_9DINO</name>
<dbReference type="EMBL" id="HBGW01031679">
    <property type="protein sequence ID" value="CAD9552728.1"/>
    <property type="molecule type" value="Transcribed_RNA"/>
</dbReference>
<proteinExistence type="predicted"/>
<organism evidence="1">
    <name type="scientific">Zooxanthella nutricula</name>
    <dbReference type="NCBI Taxonomy" id="1333877"/>
    <lineage>
        <taxon>Eukaryota</taxon>
        <taxon>Sar</taxon>
        <taxon>Alveolata</taxon>
        <taxon>Dinophyceae</taxon>
        <taxon>Peridiniales</taxon>
        <taxon>Peridiniales incertae sedis</taxon>
        <taxon>Zooxanthella</taxon>
    </lineage>
</organism>
<dbReference type="SUPFAM" id="SSF101898">
    <property type="entry name" value="NHL repeat"/>
    <property type="match status" value="1"/>
</dbReference>
<dbReference type="AlphaFoldDB" id="A0A7S2JN45"/>
<gene>
    <name evidence="1" type="ORF">BRAN1462_LOCUS20011</name>
</gene>
<sequence length="337" mass="34060">MTLPPEERPVPPAAILIDGHASMCKGYGCVEGANQGLQSPEALAVHENHNGAVLYVSDTAARCIYVYTVRLSAYNGPQASGQRRVQRDVVATGLAVDGFGNLFYTTGTGDVKGIPAAALAAATAASPEPDPVVLYASGAGGVGGAAVASPAGIASDGFHLYWANTGGDDRTGTVIKATDTLANGDSANATPQAIARPELRAIAAVSETLCSVATNVCLARDNVYFTGDSPSLLAVKTHGGTIAEVAHGFLEPKGCIYDMENTLYMADAAANTIYSLPATFASLRAVRHARAIEATAPAGLAIVGFQASSRSEAVRAAGAAGPALALAVAAAAVRLAH</sequence>
<evidence type="ECO:0000313" key="1">
    <source>
        <dbReference type="EMBL" id="CAD9552728.1"/>
    </source>
</evidence>
<dbReference type="InterPro" id="IPR011042">
    <property type="entry name" value="6-blade_b-propeller_TolB-like"/>
</dbReference>
<protein>
    <recommendedName>
        <fullName evidence="2">SMP-30/Gluconolactonase/LRE-like region domain-containing protein</fullName>
    </recommendedName>
</protein>
<evidence type="ECO:0008006" key="2">
    <source>
        <dbReference type="Google" id="ProtNLM"/>
    </source>
</evidence>
<accession>A0A7S2JN45</accession>